<dbReference type="AlphaFoldDB" id="A0A4Q7NT45"/>
<gene>
    <name evidence="2" type="ORF">EV189_1947</name>
</gene>
<dbReference type="Proteomes" id="UP000293638">
    <property type="component" value="Unassembled WGS sequence"/>
</dbReference>
<dbReference type="Gene3D" id="3.90.550.10">
    <property type="entry name" value="Spore Coat Polysaccharide Biosynthesis Protein SpsA, Chain A"/>
    <property type="match status" value="1"/>
</dbReference>
<feature type="transmembrane region" description="Helical" evidence="1">
    <location>
        <begin position="568"/>
        <end position="587"/>
    </location>
</feature>
<keyword evidence="2" id="KW-0808">Transferase</keyword>
<comment type="caution">
    <text evidence="2">The sequence shown here is derived from an EMBL/GenBank/DDBJ whole genome shotgun (WGS) entry which is preliminary data.</text>
</comment>
<accession>A0A4Q7NT45</accession>
<dbReference type="PANTHER" id="PTHR43685">
    <property type="entry name" value="GLYCOSYLTRANSFERASE"/>
    <property type="match status" value="1"/>
</dbReference>
<dbReference type="InterPro" id="IPR050834">
    <property type="entry name" value="Glycosyltransf_2"/>
</dbReference>
<keyword evidence="1" id="KW-0472">Membrane</keyword>
<keyword evidence="1" id="KW-1133">Transmembrane helix</keyword>
<keyword evidence="1" id="KW-0812">Transmembrane</keyword>
<proteinExistence type="predicted"/>
<feature type="transmembrane region" description="Helical" evidence="1">
    <location>
        <begin position="682"/>
        <end position="705"/>
    </location>
</feature>
<dbReference type="EMBL" id="SGXD01000002">
    <property type="protein sequence ID" value="RZS90164.1"/>
    <property type="molecule type" value="Genomic_DNA"/>
</dbReference>
<feature type="transmembrane region" description="Helical" evidence="1">
    <location>
        <begin position="440"/>
        <end position="461"/>
    </location>
</feature>
<dbReference type="SUPFAM" id="SSF53448">
    <property type="entry name" value="Nucleotide-diphospho-sugar transferases"/>
    <property type="match status" value="1"/>
</dbReference>
<feature type="transmembrane region" description="Helical" evidence="1">
    <location>
        <begin position="653"/>
        <end position="670"/>
    </location>
</feature>
<evidence type="ECO:0000313" key="2">
    <source>
        <dbReference type="EMBL" id="RZS90164.1"/>
    </source>
</evidence>
<evidence type="ECO:0000256" key="1">
    <source>
        <dbReference type="SAM" id="Phobius"/>
    </source>
</evidence>
<dbReference type="InterPro" id="IPR029044">
    <property type="entry name" value="Nucleotide-diphossugar_trans"/>
</dbReference>
<evidence type="ECO:0000313" key="3">
    <source>
        <dbReference type="Proteomes" id="UP000293638"/>
    </source>
</evidence>
<feature type="transmembrane region" description="Helical" evidence="1">
    <location>
        <begin position="622"/>
        <end position="641"/>
    </location>
</feature>
<dbReference type="GO" id="GO:0016740">
    <property type="term" value="F:transferase activity"/>
    <property type="evidence" value="ECO:0007669"/>
    <property type="project" value="UniProtKB-KW"/>
</dbReference>
<feature type="transmembrane region" description="Helical" evidence="1">
    <location>
        <begin position="496"/>
        <end position="514"/>
    </location>
</feature>
<feature type="transmembrane region" description="Helical" evidence="1">
    <location>
        <begin position="717"/>
        <end position="738"/>
    </location>
</feature>
<name>A0A4Q7NT45_9ACTN</name>
<dbReference type="RefSeq" id="WP_165400219.1">
    <property type="nucleotide sequence ID" value="NZ_SGXD01000002.1"/>
</dbReference>
<sequence>MEGAAGVTAVVVCSDGARWLPRLLRALRAQDRRPDAVVAVDAGSTDATLELLAAARQEGLVTHVVELGRRTGFGAAVAEGVRAAPASGWYWLLHDDCAPAPDALGRLLGTGEADPGVALVGPRLVGGPDGRRLLELGTSTTLGGRRSTGVEPGEVDQGQHEGVRDVLALSTAALLVRASAWERLGGLEPLLPLFRDDLDLGWRARRAGWRALCDARTSAWHAEAARHGLRPHPSPGGAPLVAERRAALLALLLDCGALALPQVLVRAVVGAVGRALGLLLAAAPGSAARELLAVAAVLVRPDRVVRGRWRRRRTARVPSRELRPLLARRTGVVRLVRDAAAAAVAPAERGEERGLAAEVRGTGLLVAVLAVVALWPLRDLLGGALAGGPVGRVPGSLGALRGLLVDGWHPVGLGWAGVSAAAEPLVPLCLAALAAGGSPVLGAGLLVALGVPLAGLTASLALRGVLERRAVRLWAAGAYALLPAATGATAGGRSLSALVVVALPVLLRLAGAAAQPGRRRSWHAAWGAALLLGVLAAAAPQLWTALAPAGVLLALLALAQRTRAGAAAALRVALVLVLPLALELPLLRAALDEPRAALAVADGGTGRSAPWELLLLHPGGPGMAPVLLAAPLVLGALAALLVEGRRAAAVRTAWLLALSGWAAALTAAGAHSAGRGPWTGPALAVAGAGVLLAAATGAEAAVVRLRARAFGWRHPATALVAALALPVPLVVALLWVGALPVAGTSRSPLRAAEPSLPAYVLADLATPDRPRVLVLAGTGTRLRWAVERGGGSPLGGDPSREPAAARRAAAAAVQAVASGQGGGAARGLAALGVRYVVLRAPVDEALRRTLDGVPGLTRSGRQEPDGVWEVASGRTGGLSARLRVTDARGADLAAVPARPVGAVARLAAGGAGRLLVLAEPAGPGWHAALDGRPLAAASDPVARWAQAFALPASGGRLVLRHSAPAVRPEQELRLAGAALLLLLALPLPWPRRRSAS</sequence>
<feature type="transmembrane region" description="Helical" evidence="1">
    <location>
        <begin position="545"/>
        <end position="561"/>
    </location>
</feature>
<keyword evidence="3" id="KW-1185">Reference proteome</keyword>
<dbReference type="PANTHER" id="PTHR43685:SF3">
    <property type="entry name" value="SLR2126 PROTEIN"/>
    <property type="match status" value="1"/>
</dbReference>
<reference evidence="2 3" key="1">
    <citation type="submission" date="2019-02" db="EMBL/GenBank/DDBJ databases">
        <title>Genomic Encyclopedia of Type Strains, Phase IV (KMG-IV): sequencing the most valuable type-strain genomes for metagenomic binning, comparative biology and taxonomic classification.</title>
        <authorList>
            <person name="Goeker M."/>
        </authorList>
    </citation>
    <scope>NUCLEOTIDE SEQUENCE [LARGE SCALE GENOMIC DNA]</scope>
    <source>
        <strain evidence="2 3">DSM 45622</strain>
    </source>
</reference>
<dbReference type="Pfam" id="PF13641">
    <property type="entry name" value="Glyco_tranf_2_3"/>
    <property type="match status" value="1"/>
</dbReference>
<protein>
    <submittedName>
        <fullName evidence="2">GT2 family glycosyltransferase</fullName>
    </submittedName>
</protein>
<organism evidence="2 3">
    <name type="scientific">Motilibacter rhizosphaerae</name>
    <dbReference type="NCBI Taxonomy" id="598652"/>
    <lineage>
        <taxon>Bacteria</taxon>
        <taxon>Bacillati</taxon>
        <taxon>Actinomycetota</taxon>
        <taxon>Actinomycetes</taxon>
        <taxon>Motilibacterales</taxon>
        <taxon>Motilibacteraceae</taxon>
        <taxon>Motilibacter</taxon>
    </lineage>
</organism>